<comment type="similarity">
    <text evidence="7">Belongs to the binding-protein-dependent transport system permease family.</text>
</comment>
<feature type="domain" description="ABC transmembrane type-1" evidence="8">
    <location>
        <begin position="73"/>
        <end position="257"/>
    </location>
</feature>
<feature type="transmembrane region" description="Helical" evidence="7">
    <location>
        <begin position="182"/>
        <end position="210"/>
    </location>
</feature>
<evidence type="ECO:0000256" key="4">
    <source>
        <dbReference type="ARBA" id="ARBA00022692"/>
    </source>
</evidence>
<keyword evidence="9" id="KW-0067">ATP-binding</keyword>
<feature type="transmembrane region" description="Helical" evidence="7">
    <location>
        <begin position="238"/>
        <end position="265"/>
    </location>
</feature>
<feature type="transmembrane region" description="Helical" evidence="7">
    <location>
        <begin position="21"/>
        <end position="41"/>
    </location>
</feature>
<evidence type="ECO:0000256" key="6">
    <source>
        <dbReference type="ARBA" id="ARBA00023136"/>
    </source>
</evidence>
<dbReference type="SUPFAM" id="SSF161098">
    <property type="entry name" value="MetI-like"/>
    <property type="match status" value="1"/>
</dbReference>
<accession>A2SLC8</accession>
<evidence type="ECO:0000259" key="8">
    <source>
        <dbReference type="PROSITE" id="PS50928"/>
    </source>
</evidence>
<dbReference type="PANTHER" id="PTHR30151">
    <property type="entry name" value="ALKANE SULFONATE ABC TRANSPORTER-RELATED, MEMBRANE SUBUNIT"/>
    <property type="match status" value="1"/>
</dbReference>
<evidence type="ECO:0000256" key="5">
    <source>
        <dbReference type="ARBA" id="ARBA00022989"/>
    </source>
</evidence>
<keyword evidence="4 7" id="KW-0812">Transmembrane</keyword>
<feature type="transmembrane region" description="Helical" evidence="7">
    <location>
        <begin position="79"/>
        <end position="100"/>
    </location>
</feature>
<dbReference type="InterPro" id="IPR000515">
    <property type="entry name" value="MetI-like"/>
</dbReference>
<proteinExistence type="inferred from homology"/>
<keyword evidence="3" id="KW-1003">Cell membrane</keyword>
<dbReference type="EMBL" id="CP000555">
    <property type="protein sequence ID" value="ABM96367.1"/>
    <property type="molecule type" value="Genomic_DNA"/>
</dbReference>
<keyword evidence="2 7" id="KW-0813">Transport</keyword>
<evidence type="ECO:0000256" key="1">
    <source>
        <dbReference type="ARBA" id="ARBA00004651"/>
    </source>
</evidence>
<evidence type="ECO:0000313" key="10">
    <source>
        <dbReference type="Proteomes" id="UP000000366"/>
    </source>
</evidence>
<reference evidence="9 10" key="1">
    <citation type="journal article" date="2007" name="J. Bacteriol.">
        <title>Whole-genome analysis of the methyl tert-butyl ether-degrading beta-proteobacterium Methylibium petroleiphilum PM1.</title>
        <authorList>
            <person name="Kane S.R."/>
            <person name="Chakicherla A.Y."/>
            <person name="Chain P.S.G."/>
            <person name="Schmidt R."/>
            <person name="Shin M.W."/>
            <person name="Legler T.C."/>
            <person name="Scow K.M."/>
            <person name="Larimer F.W."/>
            <person name="Lucas S.M."/>
            <person name="Richardson P.M."/>
            <person name="Hristova K.R."/>
        </authorList>
    </citation>
    <scope>NUCLEOTIDE SEQUENCE [LARGE SCALE GENOMIC DNA]</scope>
    <source>
        <strain evidence="10">ATCC BAA-1232 / LMG 22953 / PM1</strain>
    </source>
</reference>
<dbReference type="GO" id="GO:0055085">
    <property type="term" value="P:transmembrane transport"/>
    <property type="evidence" value="ECO:0007669"/>
    <property type="project" value="InterPro"/>
</dbReference>
<evidence type="ECO:0000256" key="7">
    <source>
        <dbReference type="RuleBase" id="RU363032"/>
    </source>
</evidence>
<keyword evidence="6 7" id="KW-0472">Membrane</keyword>
<dbReference type="KEGG" id="mpt:Mpe_A3414"/>
<comment type="subcellular location">
    <subcellularLocation>
        <location evidence="1 7">Cell membrane</location>
        <topology evidence="1 7">Multi-pass membrane protein</topology>
    </subcellularLocation>
</comment>
<dbReference type="STRING" id="420662.Mpe_A3414"/>
<evidence type="ECO:0000256" key="2">
    <source>
        <dbReference type="ARBA" id="ARBA00022448"/>
    </source>
</evidence>
<dbReference type="eggNOG" id="COG0600">
    <property type="taxonomic scope" value="Bacteria"/>
</dbReference>
<organism evidence="9 10">
    <name type="scientific">Methylibium petroleiphilum (strain ATCC BAA-1232 / LMG 22953 / PM1)</name>
    <dbReference type="NCBI Taxonomy" id="420662"/>
    <lineage>
        <taxon>Bacteria</taxon>
        <taxon>Pseudomonadati</taxon>
        <taxon>Pseudomonadota</taxon>
        <taxon>Betaproteobacteria</taxon>
        <taxon>Burkholderiales</taxon>
        <taxon>Sphaerotilaceae</taxon>
        <taxon>Methylibium</taxon>
    </lineage>
</organism>
<evidence type="ECO:0000313" key="9">
    <source>
        <dbReference type="EMBL" id="ABM96367.1"/>
    </source>
</evidence>
<protein>
    <submittedName>
        <fullName evidence="9">ATP-binding protein of ABC transporter</fullName>
    </submittedName>
</protein>
<dbReference type="InterPro" id="IPR035906">
    <property type="entry name" value="MetI-like_sf"/>
</dbReference>
<dbReference type="Proteomes" id="UP000000366">
    <property type="component" value="Chromosome"/>
</dbReference>
<gene>
    <name evidence="9" type="ordered locus">Mpe_A3414</name>
</gene>
<sequence>MPVARPRTDTSPQPAAWRARALRAIVPAALIVALLVTWELVVHIQKVPHYILPAPSLIFRTLIERWDTLGPSLWFTVKLTLLALGAAVLGGVLLAVAFALSRWVEVALFPIAVVLQVTPIIAIAPLILIYVESTTLALLLCAWIVAFFPILANTTIGLKSADARLRDLFTLYGATRWQRLRFLLVPSALPYFMAGLKVAGGLSLIGAVVAEFTAGTAGRDTGLASRILEASFRTETPLMFAALLLVSLLGVAIFLVFSGLSKWLLGRWHESEMPKHDAAR</sequence>
<dbReference type="PROSITE" id="PS50928">
    <property type="entry name" value="ABC_TM1"/>
    <property type="match status" value="1"/>
</dbReference>
<dbReference type="HOGENOM" id="CLU_046113_2_1_4"/>
<dbReference type="AlphaFoldDB" id="A2SLC8"/>
<dbReference type="Pfam" id="PF00528">
    <property type="entry name" value="BPD_transp_1"/>
    <property type="match status" value="1"/>
</dbReference>
<evidence type="ECO:0000256" key="3">
    <source>
        <dbReference type="ARBA" id="ARBA00022475"/>
    </source>
</evidence>
<feature type="transmembrane region" description="Helical" evidence="7">
    <location>
        <begin position="107"/>
        <end position="131"/>
    </location>
</feature>
<dbReference type="GO" id="GO:0005886">
    <property type="term" value="C:plasma membrane"/>
    <property type="evidence" value="ECO:0007669"/>
    <property type="project" value="UniProtKB-SubCell"/>
</dbReference>
<feature type="transmembrane region" description="Helical" evidence="7">
    <location>
        <begin position="137"/>
        <end position="161"/>
    </location>
</feature>
<keyword evidence="9" id="KW-0547">Nucleotide-binding</keyword>
<dbReference type="RefSeq" id="WP_011830988.1">
    <property type="nucleotide sequence ID" value="NC_008825.1"/>
</dbReference>
<keyword evidence="10" id="KW-1185">Reference proteome</keyword>
<name>A2SLC8_METPP</name>
<dbReference type="Gene3D" id="1.10.3720.10">
    <property type="entry name" value="MetI-like"/>
    <property type="match status" value="1"/>
</dbReference>
<dbReference type="PANTHER" id="PTHR30151:SF41">
    <property type="entry name" value="ABC TRANSPORTER PERMEASE PROTEIN"/>
    <property type="match status" value="1"/>
</dbReference>
<dbReference type="GO" id="GO:0005524">
    <property type="term" value="F:ATP binding"/>
    <property type="evidence" value="ECO:0007669"/>
    <property type="project" value="UniProtKB-KW"/>
</dbReference>
<keyword evidence="5 7" id="KW-1133">Transmembrane helix</keyword>
<dbReference type="CDD" id="cd06261">
    <property type="entry name" value="TM_PBP2"/>
    <property type="match status" value="1"/>
</dbReference>